<feature type="non-terminal residue" evidence="2">
    <location>
        <position position="214"/>
    </location>
</feature>
<dbReference type="InterPro" id="IPR036705">
    <property type="entry name" value="Ribosyl_crysJ1_sf"/>
</dbReference>
<name>X1IGB4_9ZZZZ</name>
<evidence type="ECO:0000256" key="1">
    <source>
        <dbReference type="SAM" id="MobiDB-lite"/>
    </source>
</evidence>
<protein>
    <submittedName>
        <fullName evidence="2">Uncharacterized protein</fullName>
    </submittedName>
</protein>
<dbReference type="EMBL" id="BARU01042060">
    <property type="protein sequence ID" value="GAH80757.1"/>
    <property type="molecule type" value="Genomic_DNA"/>
</dbReference>
<feature type="region of interest" description="Disordered" evidence="1">
    <location>
        <begin position="1"/>
        <end position="20"/>
    </location>
</feature>
<dbReference type="Pfam" id="PF03747">
    <property type="entry name" value="ADP_ribosyl_GH"/>
    <property type="match status" value="1"/>
</dbReference>
<dbReference type="InterPro" id="IPR005502">
    <property type="entry name" value="Ribosyl_crysJ1"/>
</dbReference>
<accession>X1IGB4</accession>
<dbReference type="AlphaFoldDB" id="X1IGB4"/>
<sequence length="214" mass="22902">MTGYPEALARSPQGGSSSAPAQEGIDFQLAWLRALQGSGPKLGSQELALAWLRHLRHAHGEYPYAYANFCRDVPSPISGAFDNPFREGAGGLARSVLWGMVTPGDPERAASYAQQDASLDHAGAGVEGAMWLAAMASAAFVESEAGRLIEVGLTLLLEEARVARAVRDVARWHGEHAHWARTRDMLLRAYASEDVRDSTICAGLIALALLHGRG</sequence>
<organism evidence="2">
    <name type="scientific">marine sediment metagenome</name>
    <dbReference type="NCBI Taxonomy" id="412755"/>
    <lineage>
        <taxon>unclassified sequences</taxon>
        <taxon>metagenomes</taxon>
        <taxon>ecological metagenomes</taxon>
    </lineage>
</organism>
<dbReference type="SUPFAM" id="SSF101478">
    <property type="entry name" value="ADP-ribosylglycohydrolase"/>
    <property type="match status" value="1"/>
</dbReference>
<dbReference type="Gene3D" id="1.10.4080.10">
    <property type="entry name" value="ADP-ribosylation/Crystallin J1"/>
    <property type="match status" value="1"/>
</dbReference>
<proteinExistence type="predicted"/>
<evidence type="ECO:0000313" key="2">
    <source>
        <dbReference type="EMBL" id="GAH80757.1"/>
    </source>
</evidence>
<reference evidence="2" key="1">
    <citation type="journal article" date="2014" name="Front. Microbiol.">
        <title>High frequency of phylogenetically diverse reductive dehalogenase-homologous genes in deep subseafloor sedimentary metagenomes.</title>
        <authorList>
            <person name="Kawai M."/>
            <person name="Futagami T."/>
            <person name="Toyoda A."/>
            <person name="Takaki Y."/>
            <person name="Nishi S."/>
            <person name="Hori S."/>
            <person name="Arai W."/>
            <person name="Tsubouchi T."/>
            <person name="Morono Y."/>
            <person name="Uchiyama I."/>
            <person name="Ito T."/>
            <person name="Fujiyama A."/>
            <person name="Inagaki F."/>
            <person name="Takami H."/>
        </authorList>
    </citation>
    <scope>NUCLEOTIDE SEQUENCE</scope>
    <source>
        <strain evidence="2">Expedition CK06-06</strain>
    </source>
</reference>
<comment type="caution">
    <text evidence="2">The sequence shown here is derived from an EMBL/GenBank/DDBJ whole genome shotgun (WGS) entry which is preliminary data.</text>
</comment>
<gene>
    <name evidence="2" type="ORF">S03H2_64702</name>
</gene>